<gene>
    <name evidence="2" type="ORF">JK361_31340</name>
</gene>
<evidence type="ECO:0000259" key="1">
    <source>
        <dbReference type="Pfam" id="PF01740"/>
    </source>
</evidence>
<dbReference type="InterPro" id="IPR036513">
    <property type="entry name" value="STAS_dom_sf"/>
</dbReference>
<feature type="domain" description="STAS" evidence="1">
    <location>
        <begin position="9"/>
        <end position="97"/>
    </location>
</feature>
<accession>A0ABS1P9I2</accession>
<reference evidence="2 3" key="1">
    <citation type="submission" date="2021-01" db="EMBL/GenBank/DDBJ databases">
        <title>WGS of actinomycetes isolated from Thailand.</title>
        <authorList>
            <person name="Thawai C."/>
        </authorList>
    </citation>
    <scope>NUCLEOTIDE SEQUENCE [LARGE SCALE GENOMIC DNA]</scope>
    <source>
        <strain evidence="2 3">CH5-8</strain>
    </source>
</reference>
<evidence type="ECO:0000313" key="2">
    <source>
        <dbReference type="EMBL" id="MBL1109028.1"/>
    </source>
</evidence>
<dbReference type="EMBL" id="JAERRH010000016">
    <property type="protein sequence ID" value="MBL1109028.1"/>
    <property type="molecule type" value="Genomic_DNA"/>
</dbReference>
<dbReference type="CDD" id="cd07043">
    <property type="entry name" value="STAS_anti-anti-sigma_factors"/>
    <property type="match status" value="1"/>
</dbReference>
<dbReference type="Pfam" id="PF01740">
    <property type="entry name" value="STAS"/>
    <property type="match status" value="1"/>
</dbReference>
<proteinExistence type="predicted"/>
<dbReference type="SUPFAM" id="SSF52091">
    <property type="entry name" value="SpoIIaa-like"/>
    <property type="match status" value="1"/>
</dbReference>
<dbReference type="Gene3D" id="3.30.750.24">
    <property type="entry name" value="STAS domain"/>
    <property type="match status" value="1"/>
</dbReference>
<name>A0ABS1P9I2_9ACTN</name>
<evidence type="ECO:0000313" key="3">
    <source>
        <dbReference type="Proteomes" id="UP000621386"/>
    </source>
</evidence>
<organism evidence="2 3">
    <name type="scientific">Streptomyces musisoli</name>
    <dbReference type="NCBI Taxonomy" id="2802280"/>
    <lineage>
        <taxon>Bacteria</taxon>
        <taxon>Bacillati</taxon>
        <taxon>Actinomycetota</taxon>
        <taxon>Actinomycetes</taxon>
        <taxon>Kitasatosporales</taxon>
        <taxon>Streptomycetaceae</taxon>
        <taxon>Streptomyces</taxon>
    </lineage>
</organism>
<protein>
    <submittedName>
        <fullName evidence="2">STAS domain-containing protein</fullName>
    </submittedName>
</protein>
<dbReference type="Proteomes" id="UP000621386">
    <property type="component" value="Unassembled WGS sequence"/>
</dbReference>
<dbReference type="InterPro" id="IPR002645">
    <property type="entry name" value="STAS_dom"/>
</dbReference>
<keyword evidence="3" id="KW-1185">Reference proteome</keyword>
<sequence length="125" mass="12800">MHEHRAGLGGISVLTARGTVDASNAGRFAEALAEHLADAGRTGDHPLLDLTEVYLACPAADLLGRATGDLARSGRALTVVQPRPHVREPLTAAGLPGLRVHASLDSALRALADRGPTRAHPGGPG</sequence>
<comment type="caution">
    <text evidence="2">The sequence shown here is derived from an EMBL/GenBank/DDBJ whole genome shotgun (WGS) entry which is preliminary data.</text>
</comment>